<name>A0A177KEM8_9MICO</name>
<reference evidence="2 3" key="1">
    <citation type="submission" date="2016-02" db="EMBL/GenBank/DDBJ databases">
        <authorList>
            <person name="Wen L."/>
            <person name="He K."/>
            <person name="Yang H."/>
        </authorList>
    </citation>
    <scope>NUCLEOTIDE SEQUENCE [LARGE SCALE GENOMIC DNA]</scope>
    <source>
        <strain evidence="2 3">CD11_3</strain>
    </source>
</reference>
<accession>A0A177KEM8</accession>
<feature type="signal peptide" evidence="1">
    <location>
        <begin position="1"/>
        <end position="36"/>
    </location>
</feature>
<evidence type="ECO:0000313" key="3">
    <source>
        <dbReference type="Proteomes" id="UP000076998"/>
    </source>
</evidence>
<comment type="caution">
    <text evidence="2">The sequence shown here is derived from an EMBL/GenBank/DDBJ whole genome shotgun (WGS) entry which is preliminary data.</text>
</comment>
<evidence type="ECO:0000256" key="1">
    <source>
        <dbReference type="SAM" id="SignalP"/>
    </source>
</evidence>
<evidence type="ECO:0000313" key="2">
    <source>
        <dbReference type="EMBL" id="OAH51041.1"/>
    </source>
</evidence>
<organism evidence="2 3">
    <name type="scientific">Microbacterium oleivorans</name>
    <dbReference type="NCBI Taxonomy" id="273677"/>
    <lineage>
        <taxon>Bacteria</taxon>
        <taxon>Bacillati</taxon>
        <taxon>Actinomycetota</taxon>
        <taxon>Actinomycetes</taxon>
        <taxon>Micrococcales</taxon>
        <taxon>Microbacteriaceae</taxon>
        <taxon>Microbacterium</taxon>
    </lineage>
</organism>
<dbReference type="Proteomes" id="UP000076998">
    <property type="component" value="Unassembled WGS sequence"/>
</dbReference>
<dbReference type="AlphaFoldDB" id="A0A177KEM8"/>
<dbReference type="OrthoDB" id="9898506at2"/>
<keyword evidence="1" id="KW-0732">Signal</keyword>
<gene>
    <name evidence="2" type="ORF">AYL44_01800</name>
</gene>
<evidence type="ECO:0008006" key="4">
    <source>
        <dbReference type="Google" id="ProtNLM"/>
    </source>
</evidence>
<proteinExistence type="predicted"/>
<protein>
    <recommendedName>
        <fullName evidence="4">Lipoprotein</fullName>
    </recommendedName>
</protein>
<sequence length="123" mass="12725">MSDAAQPHTPSRRVVAALLAATALLLSACAPTWEQAVPAIGYAMCSDDPELITITYESGRGVESAEARQAGTLGQVFLSVYLTGSGSYPADASPATLVAQLDGPLYDRSVVTLDGQPVPEVDC</sequence>
<dbReference type="EMBL" id="LSTV01000001">
    <property type="protein sequence ID" value="OAH51041.1"/>
    <property type="molecule type" value="Genomic_DNA"/>
</dbReference>
<dbReference type="RefSeq" id="WP_064001552.1">
    <property type="nucleotide sequence ID" value="NZ_LSTV01000001.1"/>
</dbReference>
<feature type="chain" id="PRO_5008066084" description="Lipoprotein" evidence="1">
    <location>
        <begin position="37"/>
        <end position="123"/>
    </location>
</feature>